<sequence>MDDHQQWRKRQQLLADFGEFALRNENLTDILTEACGLVGDALGTHRAKVLEIEKRTQSLFVRAGVGWDAGIVGNLRLPMRELTSETFSIEAGVPVTSRDVRIEARFELPAFLKAAGVVALANVPIFLPGGRPYGLLQVDSNNPRDFSQDDVEFLRTYSTILGPVIDRLNKMRALREAEERFRVIVEAAHDYAIFTTDAVDRIIDWLPGAEAVFGWTAEEAKGRSANILFTPEDRARGEDVKEIETARREGAAPNVRWHVHKDGSRVFIEGSVTSVQGPDGQVHGFLKIGQDVTERRRNEERIRESETRLRAVIEGIPQLVWQAALDGSWIWSSPQWSDFTGLPTEQSLGFGWQEAVHPDDRPLALKAWSEAHEAGAFKTEYRIRHGHTDNYRWFAIRAAPVRDSAGEILSWLGTSTDIDTLRRMQQRQEVMVTELQHRTRNLIAVVQSIAGQTMSTSRTMEQFRSQFNDRLAALARVQGLLSRSAQEPITIATLVRVALDALGAIDRTRVTISGPNVPLRNSSVQTLALALHELATNARKYGALAILTGRLDVNWQVRMLQSDRQLELVWIEHGRSPEQPDTQGEQTGGYGRRLIERALPYALSATTTFELRDTGVRCTISLPLDTTEAEQAP</sequence>
<dbReference type="InterPro" id="IPR011102">
    <property type="entry name" value="Sig_transdc_His_kinase_HWE"/>
</dbReference>
<evidence type="ECO:0000259" key="18">
    <source>
        <dbReference type="PROSITE" id="PS50113"/>
    </source>
</evidence>
<keyword evidence="6" id="KW-0716">Sensory transduction</keyword>
<dbReference type="FunFam" id="3.30.450.20:FF:000099">
    <property type="entry name" value="Sensory box sensor histidine kinase"/>
    <property type="match status" value="1"/>
</dbReference>
<evidence type="ECO:0000256" key="2">
    <source>
        <dbReference type="ARBA" id="ARBA00012438"/>
    </source>
</evidence>
<keyword evidence="5" id="KW-0597">Phosphoprotein</keyword>
<comment type="catalytic activity">
    <reaction evidence="1">
        <text>ATP + protein L-histidine = ADP + protein N-phospho-L-histidine.</text>
        <dbReference type="EC" id="2.7.13.3"/>
    </reaction>
</comment>
<keyword evidence="7" id="KW-0285">Flavoprotein</keyword>
<dbReference type="RefSeq" id="WP_264076349.1">
    <property type="nucleotide sequence ID" value="NZ_CP076676.1"/>
</dbReference>
<dbReference type="AlphaFoldDB" id="A0AAX3E557"/>
<evidence type="ECO:0000256" key="6">
    <source>
        <dbReference type="ARBA" id="ARBA00022606"/>
    </source>
</evidence>
<evidence type="ECO:0000313" key="19">
    <source>
        <dbReference type="EMBL" id="UYO41676.1"/>
    </source>
</evidence>
<keyword evidence="10" id="KW-0677">Repeat</keyword>
<evidence type="ECO:0000256" key="5">
    <source>
        <dbReference type="ARBA" id="ARBA00022553"/>
    </source>
</evidence>
<name>A0AAX3E557_RHOPL</name>
<accession>A0AAX3E557</accession>
<keyword evidence="8" id="KW-0288">FMN</keyword>
<dbReference type="Pfam" id="PF01590">
    <property type="entry name" value="GAF"/>
    <property type="match status" value="1"/>
</dbReference>
<dbReference type="InterPro" id="IPR003018">
    <property type="entry name" value="GAF"/>
</dbReference>
<proteinExistence type="predicted"/>
<evidence type="ECO:0000256" key="14">
    <source>
        <dbReference type="ARBA" id="ARBA00022991"/>
    </source>
</evidence>
<dbReference type="GO" id="GO:0005524">
    <property type="term" value="F:ATP binding"/>
    <property type="evidence" value="ECO:0007669"/>
    <property type="project" value="UniProtKB-KW"/>
</dbReference>
<organism evidence="19 20">
    <name type="scientific">Rhodopseudomonas palustris</name>
    <dbReference type="NCBI Taxonomy" id="1076"/>
    <lineage>
        <taxon>Bacteria</taxon>
        <taxon>Pseudomonadati</taxon>
        <taxon>Pseudomonadota</taxon>
        <taxon>Alphaproteobacteria</taxon>
        <taxon>Hyphomicrobiales</taxon>
        <taxon>Nitrobacteraceae</taxon>
        <taxon>Rhodopseudomonas</taxon>
    </lineage>
</organism>
<keyword evidence="15" id="KW-0843">Virulence</keyword>
<evidence type="ECO:0000259" key="17">
    <source>
        <dbReference type="PROSITE" id="PS50112"/>
    </source>
</evidence>
<dbReference type="InterPro" id="IPR036890">
    <property type="entry name" value="HATPase_C_sf"/>
</dbReference>
<dbReference type="PANTHER" id="PTHR41523:SF7">
    <property type="entry name" value="HISTIDINE KINASE"/>
    <property type="match status" value="1"/>
</dbReference>
<dbReference type="EC" id="2.7.13.3" evidence="2"/>
<evidence type="ECO:0000256" key="11">
    <source>
        <dbReference type="ARBA" id="ARBA00022741"/>
    </source>
</evidence>
<dbReference type="Gene3D" id="3.30.565.10">
    <property type="entry name" value="Histidine kinase-like ATPase, C-terminal domain"/>
    <property type="match status" value="1"/>
</dbReference>
<keyword evidence="14" id="KW-0157">Chromophore</keyword>
<keyword evidence="12" id="KW-0418">Kinase</keyword>
<dbReference type="GO" id="GO:0009881">
    <property type="term" value="F:photoreceptor activity"/>
    <property type="evidence" value="ECO:0007669"/>
    <property type="project" value="UniProtKB-KW"/>
</dbReference>
<dbReference type="Gene3D" id="3.30.450.40">
    <property type="match status" value="1"/>
</dbReference>
<evidence type="ECO:0000256" key="15">
    <source>
        <dbReference type="ARBA" id="ARBA00023026"/>
    </source>
</evidence>
<dbReference type="GO" id="GO:0004673">
    <property type="term" value="F:protein histidine kinase activity"/>
    <property type="evidence" value="ECO:0007669"/>
    <property type="project" value="UniProtKB-EC"/>
</dbReference>
<dbReference type="Pfam" id="PF07536">
    <property type="entry name" value="HWE_HK"/>
    <property type="match status" value="1"/>
</dbReference>
<dbReference type="CDD" id="cd00130">
    <property type="entry name" value="PAS"/>
    <property type="match status" value="2"/>
</dbReference>
<dbReference type="InterPro" id="IPR013767">
    <property type="entry name" value="PAS_fold"/>
</dbReference>
<evidence type="ECO:0000256" key="1">
    <source>
        <dbReference type="ARBA" id="ARBA00000085"/>
    </source>
</evidence>
<protein>
    <recommendedName>
        <fullName evidence="3">Blue-light-activated histidine kinase</fullName>
        <ecNumber evidence="2">2.7.13.3</ecNumber>
    </recommendedName>
</protein>
<dbReference type="InterPro" id="IPR001610">
    <property type="entry name" value="PAC"/>
</dbReference>
<dbReference type="Proteomes" id="UP001163166">
    <property type="component" value="Chromosome"/>
</dbReference>
<evidence type="ECO:0000256" key="12">
    <source>
        <dbReference type="ARBA" id="ARBA00022777"/>
    </source>
</evidence>
<feature type="domain" description="PAC" evidence="18">
    <location>
        <begin position="251"/>
        <end position="304"/>
    </location>
</feature>
<dbReference type="InterPro" id="IPR035965">
    <property type="entry name" value="PAS-like_dom_sf"/>
</dbReference>
<dbReference type="NCBIfam" id="TIGR00229">
    <property type="entry name" value="sensory_box"/>
    <property type="match status" value="2"/>
</dbReference>
<keyword evidence="16" id="KW-0675">Receptor</keyword>
<dbReference type="SMART" id="SM00911">
    <property type="entry name" value="HWE_HK"/>
    <property type="match status" value="1"/>
</dbReference>
<dbReference type="PROSITE" id="PS50113">
    <property type="entry name" value="PAC"/>
    <property type="match status" value="2"/>
</dbReference>
<keyword evidence="4" id="KW-0600">Photoreceptor protein</keyword>
<dbReference type="SUPFAM" id="SSF55781">
    <property type="entry name" value="GAF domain-like"/>
    <property type="match status" value="1"/>
</dbReference>
<keyword evidence="9" id="KW-0808">Transferase</keyword>
<evidence type="ECO:0000256" key="3">
    <source>
        <dbReference type="ARBA" id="ARBA00021740"/>
    </source>
</evidence>
<dbReference type="InterPro" id="IPR029016">
    <property type="entry name" value="GAF-like_dom_sf"/>
</dbReference>
<dbReference type="Pfam" id="PF00989">
    <property type="entry name" value="PAS"/>
    <property type="match status" value="1"/>
</dbReference>
<feature type="domain" description="PAS" evidence="17">
    <location>
        <begin position="177"/>
        <end position="250"/>
    </location>
</feature>
<dbReference type="InterPro" id="IPR000700">
    <property type="entry name" value="PAS-assoc_C"/>
</dbReference>
<gene>
    <name evidence="19" type="ORF">KQX62_10455</name>
</gene>
<evidence type="ECO:0000313" key="20">
    <source>
        <dbReference type="Proteomes" id="UP001163166"/>
    </source>
</evidence>
<dbReference type="GO" id="GO:0006355">
    <property type="term" value="P:regulation of DNA-templated transcription"/>
    <property type="evidence" value="ECO:0007669"/>
    <property type="project" value="InterPro"/>
</dbReference>
<evidence type="ECO:0000256" key="10">
    <source>
        <dbReference type="ARBA" id="ARBA00022737"/>
    </source>
</evidence>
<dbReference type="InterPro" id="IPR013655">
    <property type="entry name" value="PAS_fold_3"/>
</dbReference>
<dbReference type="SMART" id="SM00091">
    <property type="entry name" value="PAS"/>
    <property type="match status" value="2"/>
</dbReference>
<keyword evidence="11" id="KW-0547">Nucleotide-binding</keyword>
<dbReference type="PANTHER" id="PTHR41523">
    <property type="entry name" value="TWO-COMPONENT SYSTEM SENSOR PROTEIN"/>
    <property type="match status" value="1"/>
</dbReference>
<evidence type="ECO:0000256" key="9">
    <source>
        <dbReference type="ARBA" id="ARBA00022679"/>
    </source>
</evidence>
<feature type="domain" description="PAS" evidence="17">
    <location>
        <begin position="305"/>
        <end position="375"/>
    </location>
</feature>
<dbReference type="InterPro" id="IPR000014">
    <property type="entry name" value="PAS"/>
</dbReference>
<keyword evidence="13" id="KW-0067">ATP-binding</keyword>
<feature type="domain" description="PAC" evidence="18">
    <location>
        <begin position="377"/>
        <end position="430"/>
    </location>
</feature>
<evidence type="ECO:0000256" key="4">
    <source>
        <dbReference type="ARBA" id="ARBA00022543"/>
    </source>
</evidence>
<dbReference type="SUPFAM" id="SSF55785">
    <property type="entry name" value="PYP-like sensor domain (PAS domain)"/>
    <property type="match status" value="2"/>
</dbReference>
<dbReference type="EMBL" id="CP076676">
    <property type="protein sequence ID" value="UYO41676.1"/>
    <property type="molecule type" value="Genomic_DNA"/>
</dbReference>
<evidence type="ECO:0000256" key="13">
    <source>
        <dbReference type="ARBA" id="ARBA00022840"/>
    </source>
</evidence>
<dbReference type="Pfam" id="PF08447">
    <property type="entry name" value="PAS_3"/>
    <property type="match status" value="1"/>
</dbReference>
<evidence type="ECO:0000256" key="16">
    <source>
        <dbReference type="ARBA" id="ARBA00023170"/>
    </source>
</evidence>
<evidence type="ECO:0000256" key="8">
    <source>
        <dbReference type="ARBA" id="ARBA00022643"/>
    </source>
</evidence>
<dbReference type="SMART" id="SM00065">
    <property type="entry name" value="GAF"/>
    <property type="match status" value="1"/>
</dbReference>
<reference evidence="19" key="1">
    <citation type="journal article" date="2022" name="Biol. Control">
        <title>In silico genomic analysis of Rhodopseudomonas palustris strains revealed potential biocontrol agents and crop yield enhancers.</title>
        <authorList>
            <person name="Surachat K."/>
            <person name="Kantachote D."/>
            <person name="Deachamag P."/>
            <person name="Wonglapsuwan M."/>
        </authorList>
    </citation>
    <scope>NUCLEOTIDE SEQUENCE</scope>
    <source>
        <strain evidence="19">TLS06</strain>
    </source>
</reference>
<dbReference type="Gene3D" id="3.30.450.20">
    <property type="entry name" value="PAS domain"/>
    <property type="match status" value="2"/>
</dbReference>
<evidence type="ECO:0000256" key="7">
    <source>
        <dbReference type="ARBA" id="ARBA00022630"/>
    </source>
</evidence>
<dbReference type="PROSITE" id="PS50112">
    <property type="entry name" value="PAS"/>
    <property type="match status" value="2"/>
</dbReference>
<dbReference type="SMART" id="SM00086">
    <property type="entry name" value="PAC"/>
    <property type="match status" value="2"/>
</dbReference>